<keyword evidence="1" id="KW-1133">Transmembrane helix</keyword>
<evidence type="ECO:0000256" key="1">
    <source>
        <dbReference type="SAM" id="Phobius"/>
    </source>
</evidence>
<protein>
    <recommendedName>
        <fullName evidence="4">DUF11 domain-containing protein</fullName>
    </recommendedName>
</protein>
<evidence type="ECO:0000313" key="2">
    <source>
        <dbReference type="EMBL" id="KKQ32880.1"/>
    </source>
</evidence>
<comment type="caution">
    <text evidence="2">The sequence shown here is derived from an EMBL/GenBank/DDBJ whole genome shotgun (WGS) entry which is preliminary data.</text>
</comment>
<evidence type="ECO:0008006" key="4">
    <source>
        <dbReference type="Google" id="ProtNLM"/>
    </source>
</evidence>
<accession>A0A0G0H2X1</accession>
<dbReference type="AlphaFoldDB" id="A0A0G0H2X1"/>
<dbReference type="EMBL" id="LBTA01000016">
    <property type="protein sequence ID" value="KKQ32880.1"/>
    <property type="molecule type" value="Genomic_DNA"/>
</dbReference>
<keyword evidence="1" id="KW-0812">Transmembrane</keyword>
<proteinExistence type="predicted"/>
<name>A0A0G0H2X1_9BACT</name>
<organism evidence="2 3">
    <name type="scientific">Candidatus Nomurabacteria bacterium GW2011_GWA1_37_20</name>
    <dbReference type="NCBI Taxonomy" id="1618729"/>
    <lineage>
        <taxon>Bacteria</taxon>
        <taxon>Candidatus Nomuraibacteriota</taxon>
    </lineage>
</organism>
<feature type="transmembrane region" description="Helical" evidence="1">
    <location>
        <begin position="73"/>
        <end position="93"/>
    </location>
</feature>
<sequence length="649" mass="70688">MSLNDEDKLNRIEELKNKLFSKNYQTKIEHRNGFTRLNKKNVPDVWESSAKDEVDPTSYQEKFFMKTSIFKNFFIFSSVFFILTLGYAFYVFFAGGNTVSNNNIDISILGNNFTAGGEELSLIVGITNRNSSALDLVDLVVEYPKSSSNSGAGLSAGTERFRESLGTISAGAVRNENIKLVLFGEQGSVRPVKISLEYRVEGSNGIFVKEKSYEITISSTPLNLSVNAPSTVSLNQDVTLNIKATLNVTRAVSKILLKLDYPVGFQFKSSVPAPSLGNNIWNLGDLAPGTERNISITGKMLDVFDGEEKSFHISSGSQSSGDKSVIDVVFNSLTHTITMKKPFIEAKLFINGVYQREYSANAKVPISGEIRWTNNLDTKVNDLEIRAKISGNAIDRKTINPQQGFYNSSTNVITWDKNSKNGFDEINPGDSGSVNFSFSSVSLFGALSGMLSDPAINVDISISGKQLIAGYAAADLNNSDSGIIRIISDVGFAAKALYYSGPFTNTGPVPPKVEKETSYTIVWSLSNTANDISKSIIRSTLPSWIKFKGPISPLQEDLTYNPSTKEIIWNISRIPKGAGITAPGRSVSFQVAFIPSLSQAGTLPVIINEAILTGYDDFANVDVKVNKAPLRTQLDNDSSFPSAGGMVVE</sequence>
<gene>
    <name evidence="2" type="ORF">US45_C0016G0004</name>
</gene>
<keyword evidence="1" id="KW-0472">Membrane</keyword>
<dbReference type="Proteomes" id="UP000034701">
    <property type="component" value="Unassembled WGS sequence"/>
</dbReference>
<reference evidence="2 3" key="1">
    <citation type="journal article" date="2015" name="Nature">
        <title>rRNA introns, odd ribosomes, and small enigmatic genomes across a large radiation of phyla.</title>
        <authorList>
            <person name="Brown C.T."/>
            <person name="Hug L.A."/>
            <person name="Thomas B.C."/>
            <person name="Sharon I."/>
            <person name="Castelle C.J."/>
            <person name="Singh A."/>
            <person name="Wilkins M.J."/>
            <person name="Williams K.H."/>
            <person name="Banfield J.F."/>
        </authorList>
    </citation>
    <scope>NUCLEOTIDE SEQUENCE [LARGE SCALE GENOMIC DNA]</scope>
</reference>
<evidence type="ECO:0000313" key="3">
    <source>
        <dbReference type="Proteomes" id="UP000034701"/>
    </source>
</evidence>